<dbReference type="InterPro" id="IPR011598">
    <property type="entry name" value="bHLH_dom"/>
</dbReference>
<dbReference type="Proteomes" id="UP001327560">
    <property type="component" value="Chromosome 6"/>
</dbReference>
<reference evidence="5 6" key="1">
    <citation type="submission" date="2023-10" db="EMBL/GenBank/DDBJ databases">
        <title>Chromosome-scale genome assembly provides insights into flower coloration mechanisms of Canna indica.</title>
        <authorList>
            <person name="Li C."/>
        </authorList>
    </citation>
    <scope>NUCLEOTIDE SEQUENCE [LARGE SCALE GENOMIC DNA]</scope>
    <source>
        <tissue evidence="5">Flower</tissue>
    </source>
</reference>
<gene>
    <name evidence="5" type="ORF">Cni_G18796</name>
</gene>
<dbReference type="Pfam" id="PF23176">
    <property type="entry name" value="bHLH_LHW"/>
    <property type="match status" value="1"/>
</dbReference>
<evidence type="ECO:0000313" key="6">
    <source>
        <dbReference type="Proteomes" id="UP001327560"/>
    </source>
</evidence>
<name>A0AAQ3KLR3_9LILI</name>
<keyword evidence="1" id="KW-0805">Transcription regulation</keyword>
<keyword evidence="2" id="KW-0804">Transcription</keyword>
<dbReference type="InterPro" id="IPR025610">
    <property type="entry name" value="MYC/MYB_N"/>
</dbReference>
<dbReference type="PANTHER" id="PTHR46196:SF2">
    <property type="entry name" value="TRANSCRIPTION FACTOR BHLH157"/>
    <property type="match status" value="1"/>
</dbReference>
<dbReference type="InterPro" id="IPR043561">
    <property type="entry name" value="LHW-like"/>
</dbReference>
<evidence type="ECO:0000256" key="3">
    <source>
        <dbReference type="SAM" id="MobiDB-lite"/>
    </source>
</evidence>
<feature type="domain" description="BHLH" evidence="4">
    <location>
        <begin position="653"/>
        <end position="702"/>
    </location>
</feature>
<proteinExistence type="predicted"/>
<dbReference type="GO" id="GO:0046983">
    <property type="term" value="F:protein dimerization activity"/>
    <property type="evidence" value="ECO:0007669"/>
    <property type="project" value="InterPro"/>
</dbReference>
<dbReference type="AlphaFoldDB" id="A0AAQ3KLR3"/>
<accession>A0AAQ3KLR3</accession>
<sequence>MAPQLRAALAALCRRHGWSYAVVWRVDRRDPRLLVVEESYCQEQVGLVVENMLNRVHMVGEGTVGESMIIGKDEWIFHDSYDTDSCSSQDIADLVHQFMAGIKTILITSRPSSGVVQFGSTNKIPESLEFIDQAKHLFQLMESMSEPSSHVGHLNKTKIDDQHDAFACTISAADIYCGHENTPSLHGNNREKMIDPGSVEGPSQSSIILPSGSSHRFRPQYNMSPRELSLTSSFSGSSIHFNKPLHRSISRNSVLYLEKQDGATSDEAHRSIIDQGLLSAIGGPEMSNLFRTNSCILSHENALHQFCADSSPSSRQYKWQDSMPEARPPAVSDSCISVSEKQPFLPQEVCNANPICDVPSFAPELLGTSVANLQESIPEYSSLLHTKDVHLIHLTDQQPEQMNEKGLALSSVSSTFGGKDAIGCNRSTKKFRTQVENFSGNVSSPILGNDAKAISSTEPSKLSLDYELFDGMEFDPSANNFMQQYWDDIIMPAGSGNCSNLSVSVAEHLSEMQMGPTLGATKGSNSESSLEQLLHAIVGQTINENSSQGFLAKNGHHLADPCVENHFSTVTSIASPSVYKNQIPSVCLPSFSQTSNVLLPYRISEVIHGSTREAMSKSNVGSWIDDCCSMNNEGSVLTQPKKAEEGAKVKKRARPGESTRPRPKDRQQIQDRVKELREIVPNGAKCSIDALLDRTIKHMLFLQSVTKYADKLKQADEPKMIVEESGVVLKDSSSGSSTGGTTWAYEVAGQTMVCPIMVEDLTPPGQMLVEMLCEERGIFLEIADIIRGFGLTILKGVMEIRERKIWARFLVEANRDVTRLDIFLSLIQLLQQNGNIQSSEQTTNVLEKGDPVLNYQQSPISI</sequence>
<dbReference type="GO" id="GO:0003700">
    <property type="term" value="F:DNA-binding transcription factor activity"/>
    <property type="evidence" value="ECO:0007669"/>
    <property type="project" value="InterPro"/>
</dbReference>
<feature type="region of interest" description="Disordered" evidence="3">
    <location>
        <begin position="634"/>
        <end position="669"/>
    </location>
</feature>
<dbReference type="EMBL" id="CP136895">
    <property type="protein sequence ID" value="WOL10042.1"/>
    <property type="molecule type" value="Genomic_DNA"/>
</dbReference>
<organism evidence="5 6">
    <name type="scientific">Canna indica</name>
    <name type="common">Indian-shot</name>
    <dbReference type="NCBI Taxonomy" id="4628"/>
    <lineage>
        <taxon>Eukaryota</taxon>
        <taxon>Viridiplantae</taxon>
        <taxon>Streptophyta</taxon>
        <taxon>Embryophyta</taxon>
        <taxon>Tracheophyta</taxon>
        <taxon>Spermatophyta</taxon>
        <taxon>Magnoliopsida</taxon>
        <taxon>Liliopsida</taxon>
        <taxon>Zingiberales</taxon>
        <taxon>Cannaceae</taxon>
        <taxon>Canna</taxon>
    </lineage>
</organism>
<evidence type="ECO:0000313" key="5">
    <source>
        <dbReference type="EMBL" id="WOL10042.1"/>
    </source>
</evidence>
<protein>
    <submittedName>
        <fullName evidence="5">Transcription factor LHW-like</fullName>
    </submittedName>
</protein>
<keyword evidence="6" id="KW-1185">Reference proteome</keyword>
<evidence type="ECO:0000259" key="4">
    <source>
        <dbReference type="PROSITE" id="PS50888"/>
    </source>
</evidence>
<dbReference type="Pfam" id="PF14215">
    <property type="entry name" value="bHLH-MYC_N"/>
    <property type="match status" value="1"/>
</dbReference>
<evidence type="ECO:0000256" key="1">
    <source>
        <dbReference type="ARBA" id="ARBA00023015"/>
    </source>
</evidence>
<dbReference type="PROSITE" id="PS50888">
    <property type="entry name" value="BHLH"/>
    <property type="match status" value="1"/>
</dbReference>
<dbReference type="PANTHER" id="PTHR46196">
    <property type="entry name" value="TRANSCRIPTION FACTOR BHLH155-LIKE ISOFORM X1-RELATED"/>
    <property type="match status" value="1"/>
</dbReference>
<feature type="compositionally biased region" description="Basic and acidic residues" evidence="3">
    <location>
        <begin position="641"/>
        <end position="669"/>
    </location>
</feature>
<evidence type="ECO:0000256" key="2">
    <source>
        <dbReference type="ARBA" id="ARBA00023163"/>
    </source>
</evidence>